<protein>
    <submittedName>
        <fullName evidence="2">HTH-type transcriptional regulator IscR family protein</fullName>
    </submittedName>
</protein>
<dbReference type="PROSITE" id="PS51197">
    <property type="entry name" value="HTH_RRF2_2"/>
    <property type="match status" value="1"/>
</dbReference>
<dbReference type="InterPro" id="IPR036390">
    <property type="entry name" value="WH_DNA-bd_sf"/>
</dbReference>
<dbReference type="SUPFAM" id="SSF46785">
    <property type="entry name" value="Winged helix' DNA-binding domain"/>
    <property type="match status" value="1"/>
</dbReference>
<dbReference type="GO" id="GO:0003677">
    <property type="term" value="F:DNA binding"/>
    <property type="evidence" value="ECO:0007669"/>
    <property type="project" value="UniProtKB-KW"/>
</dbReference>
<keyword evidence="3" id="KW-1185">Reference proteome</keyword>
<dbReference type="Pfam" id="PF02082">
    <property type="entry name" value="Rrf2"/>
    <property type="match status" value="1"/>
</dbReference>
<gene>
    <name evidence="2" type="ORF">HMPREF3192_00442</name>
</gene>
<dbReference type="GO" id="GO:0005829">
    <property type="term" value="C:cytosol"/>
    <property type="evidence" value="ECO:0007669"/>
    <property type="project" value="TreeGrafter"/>
</dbReference>
<evidence type="ECO:0000313" key="2">
    <source>
        <dbReference type="EMBL" id="KXB35077.1"/>
    </source>
</evidence>
<sequence length="152" mass="16656">MTHMHGMFSTKGRYALRVMADLATHDGWVSLGDVSKRQGISRKYLEQVTAVLVKGDLVESQRGKGGGYKLNRDPHNYTLGEILRVAEGGSLAPVNCLDCKKGTVCSHIKTCTTLPIWRELGMITSQFLDSKHLSDLIVSKNPEADIEALASI</sequence>
<proteinExistence type="predicted"/>
<accession>A0A133XVV2</accession>
<dbReference type="GO" id="GO:0003700">
    <property type="term" value="F:DNA-binding transcription factor activity"/>
    <property type="evidence" value="ECO:0007669"/>
    <property type="project" value="TreeGrafter"/>
</dbReference>
<comment type="caution">
    <text evidence="2">The sequence shown here is derived from an EMBL/GenBank/DDBJ whole genome shotgun (WGS) entry which is preliminary data.</text>
</comment>
<dbReference type="InterPro" id="IPR036388">
    <property type="entry name" value="WH-like_DNA-bd_sf"/>
</dbReference>
<reference evidence="3" key="1">
    <citation type="submission" date="2016-01" db="EMBL/GenBank/DDBJ databases">
        <authorList>
            <person name="Mitreva M."/>
            <person name="Pepin K.H."/>
            <person name="Mihindukulasuriya K.A."/>
            <person name="Fulton R."/>
            <person name="Fronick C."/>
            <person name="O'Laughlin M."/>
            <person name="Miner T."/>
            <person name="Herter B."/>
            <person name="Rosa B.A."/>
            <person name="Cordes M."/>
            <person name="Tomlinson C."/>
            <person name="Wollam A."/>
            <person name="Palsikar V.B."/>
            <person name="Mardis E.R."/>
            <person name="Wilson R.K."/>
        </authorList>
    </citation>
    <scope>NUCLEOTIDE SEQUENCE [LARGE SCALE GENOMIC DNA]</scope>
    <source>
        <strain evidence="3">DNF00019</strain>
    </source>
</reference>
<dbReference type="Proteomes" id="UP000070675">
    <property type="component" value="Unassembled WGS sequence"/>
</dbReference>
<dbReference type="Gene3D" id="1.10.10.10">
    <property type="entry name" value="Winged helix-like DNA-binding domain superfamily/Winged helix DNA-binding domain"/>
    <property type="match status" value="1"/>
</dbReference>
<dbReference type="STRING" id="1393034.HMPREF3192_00442"/>
<dbReference type="NCBIfam" id="TIGR00738">
    <property type="entry name" value="rrf2_super"/>
    <property type="match status" value="1"/>
</dbReference>
<dbReference type="PANTHER" id="PTHR33221">
    <property type="entry name" value="WINGED HELIX-TURN-HELIX TRANSCRIPTIONAL REGULATOR, RRF2 FAMILY"/>
    <property type="match status" value="1"/>
</dbReference>
<organism evidence="2 3">
    <name type="scientific">Atopobium deltae</name>
    <dbReference type="NCBI Taxonomy" id="1393034"/>
    <lineage>
        <taxon>Bacteria</taxon>
        <taxon>Bacillati</taxon>
        <taxon>Actinomycetota</taxon>
        <taxon>Coriobacteriia</taxon>
        <taxon>Coriobacteriales</taxon>
        <taxon>Atopobiaceae</taxon>
        <taxon>Atopobium</taxon>
    </lineage>
</organism>
<dbReference type="PATRIC" id="fig|1393034.3.peg.425"/>
<dbReference type="InterPro" id="IPR000944">
    <property type="entry name" value="Tscrpt_reg_Rrf2"/>
</dbReference>
<name>A0A133XVV2_9ACTN</name>
<evidence type="ECO:0000313" key="3">
    <source>
        <dbReference type="Proteomes" id="UP000070675"/>
    </source>
</evidence>
<keyword evidence="1" id="KW-0238">DNA-binding</keyword>
<evidence type="ECO:0000256" key="1">
    <source>
        <dbReference type="ARBA" id="ARBA00023125"/>
    </source>
</evidence>
<dbReference type="PANTHER" id="PTHR33221:SF5">
    <property type="entry name" value="HTH-TYPE TRANSCRIPTIONAL REGULATOR ISCR"/>
    <property type="match status" value="1"/>
</dbReference>
<dbReference type="EMBL" id="LSCR01000006">
    <property type="protein sequence ID" value="KXB35077.1"/>
    <property type="molecule type" value="Genomic_DNA"/>
</dbReference>
<dbReference type="AlphaFoldDB" id="A0A133XVV2"/>